<dbReference type="SUPFAM" id="SSF89360">
    <property type="entry name" value="HesB-like domain"/>
    <property type="match status" value="1"/>
</dbReference>
<protein>
    <recommendedName>
        <fullName evidence="1">Core domain-containing protein</fullName>
    </recommendedName>
</protein>
<reference evidence="2 3" key="1">
    <citation type="journal article" date="2015" name="Genome Announc.">
        <title>Expanding the biotechnology potential of lactobacilli through comparative genomics of 213 strains and associated genera.</title>
        <authorList>
            <person name="Sun Z."/>
            <person name="Harris H.M."/>
            <person name="McCann A."/>
            <person name="Guo C."/>
            <person name="Argimon S."/>
            <person name="Zhang W."/>
            <person name="Yang X."/>
            <person name="Jeffery I.B."/>
            <person name="Cooney J.C."/>
            <person name="Kagawa T.F."/>
            <person name="Liu W."/>
            <person name="Song Y."/>
            <person name="Salvetti E."/>
            <person name="Wrobel A."/>
            <person name="Rasinkangas P."/>
            <person name="Parkhill J."/>
            <person name="Rea M.C."/>
            <person name="O'Sullivan O."/>
            <person name="Ritari J."/>
            <person name="Douillard F.P."/>
            <person name="Paul Ross R."/>
            <person name="Yang R."/>
            <person name="Briner A.E."/>
            <person name="Felis G.E."/>
            <person name="de Vos W.M."/>
            <person name="Barrangou R."/>
            <person name="Klaenhammer T.R."/>
            <person name="Caufield P.W."/>
            <person name="Cui Y."/>
            <person name="Zhang H."/>
            <person name="O'Toole P.W."/>
        </authorList>
    </citation>
    <scope>NUCLEOTIDE SEQUENCE [LARGE SCALE GENOMIC DNA]</scope>
    <source>
        <strain evidence="2 3">DSM 20014</strain>
    </source>
</reference>
<dbReference type="Gene3D" id="2.60.300.12">
    <property type="entry name" value="HesB-like domain"/>
    <property type="match status" value="1"/>
</dbReference>
<comment type="caution">
    <text evidence="2">The sequence shown here is derived from an EMBL/GenBank/DDBJ whole genome shotgun (WGS) entry which is preliminary data.</text>
</comment>
<name>A0A0R2JRA5_9LACO</name>
<dbReference type="OrthoDB" id="2361502at2"/>
<dbReference type="PATRIC" id="fig|1620.3.peg.162"/>
<dbReference type="Pfam" id="PF01521">
    <property type="entry name" value="Fe-S_biosyn"/>
    <property type="match status" value="1"/>
</dbReference>
<evidence type="ECO:0000313" key="2">
    <source>
        <dbReference type="EMBL" id="KRN76653.1"/>
    </source>
</evidence>
<evidence type="ECO:0000259" key="1">
    <source>
        <dbReference type="Pfam" id="PF01521"/>
    </source>
</evidence>
<dbReference type="Proteomes" id="UP000051673">
    <property type="component" value="Unassembled WGS sequence"/>
</dbReference>
<accession>A0A0R2JRA5</accession>
<dbReference type="STRING" id="1620.IV67_GL000157"/>
<dbReference type="RefSeq" id="WP_057787220.1">
    <property type="nucleotide sequence ID" value="NZ_JQCD01000024.1"/>
</dbReference>
<dbReference type="InterPro" id="IPR035903">
    <property type="entry name" value="HesB-like_dom_sf"/>
</dbReference>
<proteinExistence type="predicted"/>
<dbReference type="InterPro" id="IPR000361">
    <property type="entry name" value="ATAP_core_dom"/>
</dbReference>
<sequence>MDLEFSDDVMMRIKKHLNADTVVVLDFDDGVGPFSKVGICSLDTAFKLVLTTKAAATPEFDAEIESNLGQVLIKDYSKEQLDQQMTVIQDDNLNLVLKGAGGILDGHMQMIDLQNK</sequence>
<organism evidence="2 3">
    <name type="scientific">Weissella minor</name>
    <dbReference type="NCBI Taxonomy" id="1620"/>
    <lineage>
        <taxon>Bacteria</taxon>
        <taxon>Bacillati</taxon>
        <taxon>Bacillota</taxon>
        <taxon>Bacilli</taxon>
        <taxon>Lactobacillales</taxon>
        <taxon>Lactobacillaceae</taxon>
        <taxon>Weissella</taxon>
    </lineage>
</organism>
<gene>
    <name evidence="2" type="ORF">IV67_GL000157</name>
</gene>
<keyword evidence="3" id="KW-1185">Reference proteome</keyword>
<dbReference type="AlphaFoldDB" id="A0A0R2JRA5"/>
<evidence type="ECO:0000313" key="3">
    <source>
        <dbReference type="Proteomes" id="UP000051673"/>
    </source>
</evidence>
<feature type="domain" description="Core" evidence="1">
    <location>
        <begin position="1"/>
        <end position="111"/>
    </location>
</feature>
<dbReference type="EMBL" id="JQCD01000024">
    <property type="protein sequence ID" value="KRN76653.1"/>
    <property type="molecule type" value="Genomic_DNA"/>
</dbReference>